<gene>
    <name evidence="1" type="ORF">WCD41_02005</name>
</gene>
<dbReference type="RefSeq" id="WP_337711702.1">
    <property type="nucleotide sequence ID" value="NZ_JBBEGL010000001.1"/>
</dbReference>
<dbReference type="EMBL" id="JBBEGL010000001">
    <property type="protein sequence ID" value="MEJ2885209.1"/>
    <property type="molecule type" value="Genomic_DNA"/>
</dbReference>
<protein>
    <submittedName>
        <fullName evidence="1">Uncharacterized protein</fullName>
    </submittedName>
</protein>
<sequence>MTDLPYERTHPRAFAWTDKAFDLLQSGELRGEVHRRAGLETAVVAGSCPRCTHQFRFETSRDAVVTGGGGTLATRDVVTDDGEFVPIDVSCRCEGTHDGRLETEHGCGILFRIEVRPDTHDG</sequence>
<organism evidence="1 2">
    <name type="scientific">Actinomycetospora aeridis</name>
    <dbReference type="NCBI Taxonomy" id="3129231"/>
    <lineage>
        <taxon>Bacteria</taxon>
        <taxon>Bacillati</taxon>
        <taxon>Actinomycetota</taxon>
        <taxon>Actinomycetes</taxon>
        <taxon>Pseudonocardiales</taxon>
        <taxon>Pseudonocardiaceae</taxon>
        <taxon>Actinomycetospora</taxon>
    </lineage>
</organism>
<evidence type="ECO:0000313" key="1">
    <source>
        <dbReference type="EMBL" id="MEJ2885209.1"/>
    </source>
</evidence>
<evidence type="ECO:0000313" key="2">
    <source>
        <dbReference type="Proteomes" id="UP001370100"/>
    </source>
</evidence>
<comment type="caution">
    <text evidence="1">The sequence shown here is derived from an EMBL/GenBank/DDBJ whole genome shotgun (WGS) entry which is preliminary data.</text>
</comment>
<proteinExistence type="predicted"/>
<name>A0ABU8MZR5_9PSEU</name>
<reference evidence="1 2" key="1">
    <citation type="submission" date="2024-03" db="EMBL/GenBank/DDBJ databases">
        <title>Actinomycetospora sp. OC33-EN06, a novel actinomycete isolated from wild orchid (Aerides multiflora).</title>
        <authorList>
            <person name="Suriyachadkun C."/>
        </authorList>
    </citation>
    <scope>NUCLEOTIDE SEQUENCE [LARGE SCALE GENOMIC DNA]</scope>
    <source>
        <strain evidence="1 2">OC33-EN06</strain>
    </source>
</reference>
<dbReference type="Proteomes" id="UP001370100">
    <property type="component" value="Unassembled WGS sequence"/>
</dbReference>
<accession>A0ABU8MZR5</accession>
<keyword evidence="2" id="KW-1185">Reference proteome</keyword>